<evidence type="ECO:0000256" key="5">
    <source>
        <dbReference type="PROSITE-ProRule" id="PRU10137"/>
    </source>
</evidence>
<proteinExistence type="predicted"/>
<feature type="region of interest" description="Disordered" evidence="6">
    <location>
        <begin position="51"/>
        <end position="84"/>
    </location>
</feature>
<accession>A0A8B1NSH1</accession>
<evidence type="ECO:0000313" key="8">
    <source>
        <dbReference type="EMBL" id="QTZ96538.1"/>
    </source>
</evidence>
<name>A0A8B1NSH1_9ACTN</name>
<dbReference type="SUPFAM" id="SSF53041">
    <property type="entry name" value="Resolvase-like"/>
    <property type="match status" value="1"/>
</dbReference>
<feature type="active site" description="O-(5'-phospho-DNA)-serine intermediate" evidence="4 5">
    <location>
        <position position="7"/>
    </location>
</feature>
<evidence type="ECO:0000256" key="1">
    <source>
        <dbReference type="ARBA" id="ARBA00022908"/>
    </source>
</evidence>
<sequence length="84" mass="9011">MGYARVSTKGQMLDRQIAALEAARCARIFADKKSSQNAEGEELWAALDYLRPGDTRAPTGPTPAGGRADPRPAAAWAEPRSALR</sequence>
<evidence type="ECO:0000256" key="4">
    <source>
        <dbReference type="PIRSR" id="PIRSR606118-50"/>
    </source>
</evidence>
<keyword evidence="9" id="KW-1185">Reference proteome</keyword>
<evidence type="ECO:0000313" key="9">
    <source>
        <dbReference type="Proteomes" id="UP000009036"/>
    </source>
</evidence>
<dbReference type="InterPro" id="IPR006119">
    <property type="entry name" value="Resolv_N"/>
</dbReference>
<evidence type="ECO:0000256" key="3">
    <source>
        <dbReference type="ARBA" id="ARBA00023172"/>
    </source>
</evidence>
<reference evidence="8" key="1">
    <citation type="journal article" date="2012" name="J. Bacteriol.">
        <title>Genome Sequence of Streptomyces auratus Strain AGR0001, a Phoslactomycin-Producing Actinomycete.</title>
        <authorList>
            <person name="Han X."/>
            <person name="Li M."/>
            <person name="Ding Z."/>
            <person name="Zhao J."/>
            <person name="Ji K."/>
            <person name="Wen M."/>
            <person name="Lu T."/>
        </authorList>
    </citation>
    <scope>NUCLEOTIDE SEQUENCE</scope>
    <source>
        <strain evidence="8">AGR0001</strain>
    </source>
</reference>
<evidence type="ECO:0000256" key="6">
    <source>
        <dbReference type="SAM" id="MobiDB-lite"/>
    </source>
</evidence>
<dbReference type="PROSITE" id="PS00397">
    <property type="entry name" value="RECOMBINASES_1"/>
    <property type="match status" value="1"/>
</dbReference>
<dbReference type="InterPro" id="IPR006118">
    <property type="entry name" value="Recombinase_CS"/>
</dbReference>
<feature type="domain" description="Resolvase/invertase-type recombinase catalytic" evidence="7">
    <location>
        <begin position="1"/>
        <end position="84"/>
    </location>
</feature>
<organism evidence="8 9">
    <name type="scientific">Streptomyces auratus AGR0001</name>
    <dbReference type="NCBI Taxonomy" id="1160718"/>
    <lineage>
        <taxon>Bacteria</taxon>
        <taxon>Bacillati</taxon>
        <taxon>Actinomycetota</taxon>
        <taxon>Actinomycetes</taxon>
        <taxon>Kitasatosporales</taxon>
        <taxon>Streptomycetaceae</taxon>
        <taxon>Streptomyces</taxon>
    </lineage>
</organism>
<feature type="compositionally biased region" description="Low complexity" evidence="6">
    <location>
        <begin position="55"/>
        <end position="75"/>
    </location>
</feature>
<keyword evidence="3" id="KW-0233">DNA recombination</keyword>
<dbReference type="KEGG" id="sauh:SU9_033680"/>
<gene>
    <name evidence="8" type="ORF">SU9_033680</name>
</gene>
<dbReference type="Gene3D" id="3.40.50.1390">
    <property type="entry name" value="Resolvase, N-terminal catalytic domain"/>
    <property type="match status" value="1"/>
</dbReference>
<reference evidence="8" key="2">
    <citation type="submission" date="2021-04" db="EMBL/GenBank/DDBJ databases">
        <authorList>
            <person name="Wen M.-L."/>
            <person name="Han X.-L."/>
            <person name="Xiong J."/>
        </authorList>
    </citation>
    <scope>NUCLEOTIDE SEQUENCE</scope>
    <source>
        <strain evidence="8">AGR0001</strain>
    </source>
</reference>
<dbReference type="GO" id="GO:0015074">
    <property type="term" value="P:DNA integration"/>
    <property type="evidence" value="ECO:0007669"/>
    <property type="project" value="UniProtKB-KW"/>
</dbReference>
<keyword evidence="2" id="KW-0238">DNA-binding</keyword>
<dbReference type="GO" id="GO:0000150">
    <property type="term" value="F:DNA strand exchange activity"/>
    <property type="evidence" value="ECO:0007669"/>
    <property type="project" value="InterPro"/>
</dbReference>
<keyword evidence="1" id="KW-0229">DNA integration</keyword>
<dbReference type="AlphaFoldDB" id="A0A8B1NSH1"/>
<dbReference type="InterPro" id="IPR036162">
    <property type="entry name" value="Resolvase-like_N_sf"/>
</dbReference>
<dbReference type="GO" id="GO:0003677">
    <property type="term" value="F:DNA binding"/>
    <property type="evidence" value="ECO:0007669"/>
    <property type="project" value="UniProtKB-KW"/>
</dbReference>
<dbReference type="EMBL" id="CP072931">
    <property type="protein sequence ID" value="QTZ96538.1"/>
    <property type="molecule type" value="Genomic_DNA"/>
</dbReference>
<dbReference type="Pfam" id="PF00239">
    <property type="entry name" value="Resolvase"/>
    <property type="match status" value="1"/>
</dbReference>
<dbReference type="Proteomes" id="UP000009036">
    <property type="component" value="Chromosome"/>
</dbReference>
<evidence type="ECO:0000259" key="7">
    <source>
        <dbReference type="PROSITE" id="PS51736"/>
    </source>
</evidence>
<dbReference type="OrthoDB" id="3405463at2"/>
<protein>
    <submittedName>
        <fullName evidence="8">Recombinase family protein</fullName>
    </submittedName>
</protein>
<evidence type="ECO:0000256" key="2">
    <source>
        <dbReference type="ARBA" id="ARBA00023125"/>
    </source>
</evidence>
<dbReference type="PROSITE" id="PS51736">
    <property type="entry name" value="RECOMBINASES_3"/>
    <property type="match status" value="1"/>
</dbReference>